<gene>
    <name evidence="2" type="ORF">GCM10008018_61370</name>
</gene>
<proteinExistence type="predicted"/>
<sequence>MSNQRQIIGNGGHRPEVHTRSLTLPPQLGEGGFGQYPGLGGGGFPAPFEGGGGGFFGGGAPGGNAGGFFGGGAPGGNAGGGFFGGGPPAASTGGGGNFLSNLLGGGGGGAAGGSSNPLSGLNLKQISGFVERMGGIDGIIGSMGKVQKFMSTFQQMAPMVKTLFGSLGKGKVNASKDVEEIFKPKRKRRKKSGAARRKQGGSRSKTGSSTKRKRK</sequence>
<accession>A0ABQ1FCV6</accession>
<feature type="region of interest" description="Disordered" evidence="1">
    <location>
        <begin position="178"/>
        <end position="215"/>
    </location>
</feature>
<dbReference type="Proteomes" id="UP000615455">
    <property type="component" value="Unassembled WGS sequence"/>
</dbReference>
<feature type="region of interest" description="Disordered" evidence="1">
    <location>
        <begin position="1"/>
        <end position="29"/>
    </location>
</feature>
<evidence type="ECO:0000313" key="3">
    <source>
        <dbReference type="Proteomes" id="UP000615455"/>
    </source>
</evidence>
<feature type="compositionally biased region" description="Basic residues" evidence="1">
    <location>
        <begin position="184"/>
        <end position="200"/>
    </location>
</feature>
<name>A0ABQ1FCV6_9BACL</name>
<evidence type="ECO:0008006" key="4">
    <source>
        <dbReference type="Google" id="ProtNLM"/>
    </source>
</evidence>
<reference evidence="3" key="1">
    <citation type="journal article" date="2019" name="Int. J. Syst. Evol. Microbiol.">
        <title>The Global Catalogue of Microorganisms (GCM) 10K type strain sequencing project: providing services to taxonomists for standard genome sequencing and annotation.</title>
        <authorList>
            <consortium name="The Broad Institute Genomics Platform"/>
            <consortium name="The Broad Institute Genome Sequencing Center for Infectious Disease"/>
            <person name="Wu L."/>
            <person name="Ma J."/>
        </authorList>
    </citation>
    <scope>NUCLEOTIDE SEQUENCE [LARGE SCALE GENOMIC DNA]</scope>
    <source>
        <strain evidence="3">CGMCC 1.15043</strain>
    </source>
</reference>
<dbReference type="EMBL" id="BMHE01000052">
    <property type="protein sequence ID" value="GGA07351.1"/>
    <property type="molecule type" value="Genomic_DNA"/>
</dbReference>
<protein>
    <recommendedName>
        <fullName evidence="4">Aminotransferase</fullName>
    </recommendedName>
</protein>
<dbReference type="RefSeq" id="WP_229757913.1">
    <property type="nucleotide sequence ID" value="NZ_BMHE01000052.1"/>
</dbReference>
<evidence type="ECO:0000256" key="1">
    <source>
        <dbReference type="SAM" id="MobiDB-lite"/>
    </source>
</evidence>
<evidence type="ECO:0000313" key="2">
    <source>
        <dbReference type="EMBL" id="GGA07351.1"/>
    </source>
</evidence>
<organism evidence="2 3">
    <name type="scientific">Paenibacillus marchantiophytorum</name>
    <dbReference type="NCBI Taxonomy" id="1619310"/>
    <lineage>
        <taxon>Bacteria</taxon>
        <taxon>Bacillati</taxon>
        <taxon>Bacillota</taxon>
        <taxon>Bacilli</taxon>
        <taxon>Bacillales</taxon>
        <taxon>Paenibacillaceae</taxon>
        <taxon>Paenibacillus</taxon>
    </lineage>
</organism>
<keyword evidence="3" id="KW-1185">Reference proteome</keyword>
<comment type="caution">
    <text evidence="2">The sequence shown here is derived from an EMBL/GenBank/DDBJ whole genome shotgun (WGS) entry which is preliminary data.</text>
</comment>